<protein>
    <submittedName>
        <fullName evidence="2">Uncharacterized protein</fullName>
    </submittedName>
</protein>
<reference evidence="2 3" key="1">
    <citation type="submission" date="2024-04" db="EMBL/GenBank/DDBJ databases">
        <authorList>
            <person name="Fracassetti M."/>
        </authorList>
    </citation>
    <scope>NUCLEOTIDE SEQUENCE [LARGE SCALE GENOMIC DNA]</scope>
</reference>
<name>A0AAV2GP78_9ROSI</name>
<gene>
    <name evidence="2" type="ORF">LTRI10_LOCUS51423</name>
</gene>
<feature type="compositionally biased region" description="Acidic residues" evidence="1">
    <location>
        <begin position="91"/>
        <end position="104"/>
    </location>
</feature>
<evidence type="ECO:0000256" key="1">
    <source>
        <dbReference type="SAM" id="MobiDB-lite"/>
    </source>
</evidence>
<keyword evidence="3" id="KW-1185">Reference proteome</keyword>
<proteinExistence type="predicted"/>
<dbReference type="Proteomes" id="UP001497516">
    <property type="component" value="Chromosome 9"/>
</dbReference>
<sequence>MTEELEQGKIFYTHCWVQEKLSINCLESQKEKEQEAASARSVDVDKSDVSLNSIHGEEVQVEDEVEKEVLVDGLTIVTCEEDSRALISSQEEPELEVEEANEVK</sequence>
<dbReference type="EMBL" id="OZ034822">
    <property type="protein sequence ID" value="CAL1412107.1"/>
    <property type="molecule type" value="Genomic_DNA"/>
</dbReference>
<accession>A0AAV2GP78</accession>
<dbReference type="AlphaFoldDB" id="A0AAV2GP78"/>
<organism evidence="2 3">
    <name type="scientific">Linum trigynum</name>
    <dbReference type="NCBI Taxonomy" id="586398"/>
    <lineage>
        <taxon>Eukaryota</taxon>
        <taxon>Viridiplantae</taxon>
        <taxon>Streptophyta</taxon>
        <taxon>Embryophyta</taxon>
        <taxon>Tracheophyta</taxon>
        <taxon>Spermatophyta</taxon>
        <taxon>Magnoliopsida</taxon>
        <taxon>eudicotyledons</taxon>
        <taxon>Gunneridae</taxon>
        <taxon>Pentapetalae</taxon>
        <taxon>rosids</taxon>
        <taxon>fabids</taxon>
        <taxon>Malpighiales</taxon>
        <taxon>Linaceae</taxon>
        <taxon>Linum</taxon>
    </lineage>
</organism>
<feature type="region of interest" description="Disordered" evidence="1">
    <location>
        <begin position="85"/>
        <end position="104"/>
    </location>
</feature>
<evidence type="ECO:0000313" key="2">
    <source>
        <dbReference type="EMBL" id="CAL1412107.1"/>
    </source>
</evidence>
<evidence type="ECO:0000313" key="3">
    <source>
        <dbReference type="Proteomes" id="UP001497516"/>
    </source>
</evidence>